<evidence type="ECO:0000259" key="2">
    <source>
        <dbReference type="Pfam" id="PF19843"/>
    </source>
</evidence>
<dbReference type="PROSITE" id="PS51257">
    <property type="entry name" value="PROKAR_LIPOPROTEIN"/>
    <property type="match status" value="1"/>
</dbReference>
<evidence type="ECO:0000313" key="3">
    <source>
        <dbReference type="EMBL" id="MEX0426885.1"/>
    </source>
</evidence>
<name>A0ABV3SWF8_9ACTN</name>
<dbReference type="EMBL" id="JBFPJR010000005">
    <property type="protein sequence ID" value="MEX0426885.1"/>
    <property type="molecule type" value="Genomic_DNA"/>
</dbReference>
<dbReference type="Proteomes" id="UP001556631">
    <property type="component" value="Unassembled WGS sequence"/>
</dbReference>
<evidence type="ECO:0000313" key="4">
    <source>
        <dbReference type="Proteomes" id="UP001556631"/>
    </source>
</evidence>
<organism evidence="3 4">
    <name type="scientific">Nocardioides eburneus</name>
    <dbReference type="NCBI Taxonomy" id="3231482"/>
    <lineage>
        <taxon>Bacteria</taxon>
        <taxon>Bacillati</taxon>
        <taxon>Actinomycetota</taxon>
        <taxon>Actinomycetes</taxon>
        <taxon>Propionibacteriales</taxon>
        <taxon>Nocardioidaceae</taxon>
        <taxon>Nocardioides</taxon>
    </lineage>
</organism>
<protein>
    <submittedName>
        <fullName evidence="3">DUF6318 family protein</fullName>
    </submittedName>
</protein>
<proteinExistence type="predicted"/>
<keyword evidence="4" id="KW-1185">Reference proteome</keyword>
<dbReference type="RefSeq" id="WP_367991727.1">
    <property type="nucleotide sequence ID" value="NZ_JBFPJR010000005.1"/>
</dbReference>
<feature type="compositionally biased region" description="Low complexity" evidence="1">
    <location>
        <begin position="31"/>
        <end position="57"/>
    </location>
</feature>
<dbReference type="InterPro" id="IPR046281">
    <property type="entry name" value="DUF6318"/>
</dbReference>
<dbReference type="Pfam" id="PF19843">
    <property type="entry name" value="DUF6318"/>
    <property type="match status" value="1"/>
</dbReference>
<comment type="caution">
    <text evidence="3">The sequence shown here is derived from an EMBL/GenBank/DDBJ whole genome shotgun (WGS) entry which is preliminary data.</text>
</comment>
<feature type="region of interest" description="Disordered" evidence="1">
    <location>
        <begin position="27"/>
        <end position="57"/>
    </location>
</feature>
<feature type="domain" description="DUF6318" evidence="2">
    <location>
        <begin position="44"/>
        <end position="151"/>
    </location>
</feature>
<reference evidence="3 4" key="1">
    <citation type="submission" date="2024-07" db="EMBL/GenBank/DDBJ databases">
        <authorList>
            <person name="Lee S."/>
            <person name="Kang M."/>
        </authorList>
    </citation>
    <scope>NUCLEOTIDE SEQUENCE [LARGE SCALE GENOMIC DNA]</scope>
    <source>
        <strain evidence="3 4">DS6</strain>
    </source>
</reference>
<gene>
    <name evidence="3" type="ORF">AB3X52_04565</name>
</gene>
<evidence type="ECO:0000256" key="1">
    <source>
        <dbReference type="SAM" id="MobiDB-lite"/>
    </source>
</evidence>
<sequence length="193" mass="20201">MRRTSVAAVAVGALVVGGVSGCGGDPKPKFAHSADPSPSAVSSSAAPADDLAPPEMPEAAKAHTVAGAKAFVRYFWRAANYAQTTLDASLVASLASENCTGCTGGVEFVERVKKGRGTIRGGAITVGRETVRRLDVAGQVWMAVTYSWSSPRQVVDFPGTKKDEVYSGGRGTNRFTLQPVASGWRVALWETLK</sequence>
<accession>A0ABV3SWF8</accession>